<keyword evidence="1" id="KW-0678">Repressor</keyword>
<dbReference type="Gene3D" id="1.10.260.40">
    <property type="entry name" value="lambda repressor-like DNA-binding domains"/>
    <property type="match status" value="1"/>
</dbReference>
<organism evidence="6 7">
    <name type="scientific">Halalkalibacter oceani</name>
    <dbReference type="NCBI Taxonomy" id="1653776"/>
    <lineage>
        <taxon>Bacteria</taxon>
        <taxon>Bacillati</taxon>
        <taxon>Bacillota</taxon>
        <taxon>Bacilli</taxon>
        <taxon>Bacillales</taxon>
        <taxon>Bacillaceae</taxon>
        <taxon>Halalkalibacter</taxon>
    </lineage>
</organism>
<evidence type="ECO:0000313" key="7">
    <source>
        <dbReference type="Proteomes" id="UP001139179"/>
    </source>
</evidence>
<dbReference type="SUPFAM" id="SSF47413">
    <property type="entry name" value="lambda repressor-like DNA-binding domains"/>
    <property type="match status" value="1"/>
</dbReference>
<dbReference type="Pfam" id="PF00356">
    <property type="entry name" value="LacI"/>
    <property type="match status" value="1"/>
</dbReference>
<evidence type="ECO:0000256" key="4">
    <source>
        <dbReference type="ARBA" id="ARBA00023163"/>
    </source>
</evidence>
<reference evidence="6" key="1">
    <citation type="submission" date="2022-05" db="EMBL/GenBank/DDBJ databases">
        <title>Comparative Genomics of Spacecraft Associated Microbes.</title>
        <authorList>
            <person name="Tran M.T."/>
            <person name="Wright A."/>
            <person name="Seuylemezian A."/>
            <person name="Eisen J."/>
            <person name="Coil D."/>
        </authorList>
    </citation>
    <scope>NUCLEOTIDE SEQUENCE</scope>
    <source>
        <strain evidence="6">214.1.1</strain>
    </source>
</reference>
<evidence type="ECO:0000256" key="1">
    <source>
        <dbReference type="ARBA" id="ARBA00022491"/>
    </source>
</evidence>
<accession>A0A9X2IP17</accession>
<dbReference type="PANTHER" id="PTHR30146">
    <property type="entry name" value="LACI-RELATED TRANSCRIPTIONAL REPRESSOR"/>
    <property type="match status" value="1"/>
</dbReference>
<dbReference type="InterPro" id="IPR000843">
    <property type="entry name" value="HTH_LacI"/>
</dbReference>
<dbReference type="SUPFAM" id="SSF53822">
    <property type="entry name" value="Periplasmic binding protein-like I"/>
    <property type="match status" value="1"/>
</dbReference>
<dbReference type="SMART" id="SM00354">
    <property type="entry name" value="HTH_LACI"/>
    <property type="match status" value="1"/>
</dbReference>
<dbReference type="PANTHER" id="PTHR30146:SF148">
    <property type="entry name" value="HTH-TYPE TRANSCRIPTIONAL REPRESSOR PURR-RELATED"/>
    <property type="match status" value="1"/>
</dbReference>
<dbReference type="AlphaFoldDB" id="A0A9X2IP17"/>
<feature type="domain" description="HTH lacI-type" evidence="5">
    <location>
        <begin position="2"/>
        <end position="55"/>
    </location>
</feature>
<sequence>MATIKDIAKKAGVSVATVSYVLNDRPVSEERKTKVLKAIEELNYVPNEVARRLRVKKNNTIAMVLPDIMNPFYPDLAKGCQDVARENGYTLLLFNTEDKQGQFAGIMDQVRKGGIDGMILANALEKDIEQVKKLMDTSFPIVLAHRGIEGLEVDSVTADNFSGGYMAAKHLITGGHVKIAFIEGLRGSAVSADRKKGFLKAMEDANLEVKPEWIVWGNTEYQKSYEGAKRLLELPADERPTAIFSSSDFMALGVIDAVKDLNLSIPGDIAVVGFDDLFITSFRFVQLTTVHIPRYEIGRRAMERLIEKINQKDKKDDIQNVVLSPKLMIRQTCGVEKG</sequence>
<dbReference type="Proteomes" id="UP001139179">
    <property type="component" value="Unassembled WGS sequence"/>
</dbReference>
<dbReference type="EMBL" id="JAMBOL010000007">
    <property type="protein sequence ID" value="MCM3714381.1"/>
    <property type="molecule type" value="Genomic_DNA"/>
</dbReference>
<dbReference type="PROSITE" id="PS00356">
    <property type="entry name" value="HTH_LACI_1"/>
    <property type="match status" value="1"/>
</dbReference>
<dbReference type="CDD" id="cd01392">
    <property type="entry name" value="HTH_LacI"/>
    <property type="match status" value="1"/>
</dbReference>
<evidence type="ECO:0000256" key="3">
    <source>
        <dbReference type="ARBA" id="ARBA00023125"/>
    </source>
</evidence>
<dbReference type="InterPro" id="IPR010982">
    <property type="entry name" value="Lambda_DNA-bd_dom_sf"/>
</dbReference>
<dbReference type="PROSITE" id="PS50932">
    <property type="entry name" value="HTH_LACI_2"/>
    <property type="match status" value="1"/>
</dbReference>
<keyword evidence="3" id="KW-0238">DNA-binding</keyword>
<dbReference type="Gene3D" id="3.40.50.2300">
    <property type="match status" value="2"/>
</dbReference>
<keyword evidence="4" id="KW-0804">Transcription</keyword>
<keyword evidence="7" id="KW-1185">Reference proteome</keyword>
<dbReference type="GO" id="GO:0000976">
    <property type="term" value="F:transcription cis-regulatory region binding"/>
    <property type="evidence" value="ECO:0007669"/>
    <property type="project" value="TreeGrafter"/>
</dbReference>
<proteinExistence type="predicted"/>
<dbReference type="InterPro" id="IPR001761">
    <property type="entry name" value="Peripla_BP/Lac1_sug-bd_dom"/>
</dbReference>
<gene>
    <name evidence="6" type="ORF">M3202_09810</name>
</gene>
<evidence type="ECO:0000256" key="2">
    <source>
        <dbReference type="ARBA" id="ARBA00023015"/>
    </source>
</evidence>
<protein>
    <submittedName>
        <fullName evidence="6">LacI family transcriptional regulator</fullName>
    </submittedName>
</protein>
<dbReference type="PRINTS" id="PR00036">
    <property type="entry name" value="HTHLACI"/>
</dbReference>
<keyword evidence="2" id="KW-0805">Transcription regulation</keyword>
<comment type="caution">
    <text evidence="6">The sequence shown here is derived from an EMBL/GenBank/DDBJ whole genome shotgun (WGS) entry which is preliminary data.</text>
</comment>
<dbReference type="GO" id="GO:0003700">
    <property type="term" value="F:DNA-binding transcription factor activity"/>
    <property type="evidence" value="ECO:0007669"/>
    <property type="project" value="TreeGrafter"/>
</dbReference>
<name>A0A9X2IP17_9BACI</name>
<evidence type="ECO:0000259" key="5">
    <source>
        <dbReference type="PROSITE" id="PS50932"/>
    </source>
</evidence>
<dbReference type="CDD" id="cd06267">
    <property type="entry name" value="PBP1_LacI_sugar_binding-like"/>
    <property type="match status" value="1"/>
</dbReference>
<dbReference type="RefSeq" id="WP_251223166.1">
    <property type="nucleotide sequence ID" value="NZ_JAMBOL010000007.1"/>
</dbReference>
<dbReference type="Pfam" id="PF00532">
    <property type="entry name" value="Peripla_BP_1"/>
    <property type="match status" value="1"/>
</dbReference>
<dbReference type="InterPro" id="IPR028082">
    <property type="entry name" value="Peripla_BP_I"/>
</dbReference>
<evidence type="ECO:0000313" key="6">
    <source>
        <dbReference type="EMBL" id="MCM3714381.1"/>
    </source>
</evidence>